<reference evidence="1 2" key="2">
    <citation type="submission" date="2018-11" db="EMBL/GenBank/DDBJ databases">
        <authorList>
            <consortium name="Pathogen Informatics"/>
        </authorList>
    </citation>
    <scope>NUCLEOTIDE SEQUENCE [LARGE SCALE GENOMIC DNA]</scope>
</reference>
<gene>
    <name evidence="1" type="ORF">GPUH_LOCUS13193</name>
</gene>
<sequence length="124" mass="14232">MPVFHGFTVFQRSENALDFAIGPRISLDWMYEAENALSIQRLECSQRNNGLKALDLGFIDRYHTSRHEACQCFTDSLSSKDPKMRSTSLSGREFLLIGCTRQKMLQVFSALNAYNETMVSKLWI</sequence>
<proteinExistence type="predicted"/>
<protein>
    <submittedName>
        <fullName evidence="1 3">Uncharacterized protein</fullName>
    </submittedName>
</protein>
<dbReference type="OrthoDB" id="676979at2759"/>
<dbReference type="AlphaFoldDB" id="A0A183DWV5"/>
<dbReference type="EMBL" id="UYRT01080000">
    <property type="protein sequence ID" value="VDN21825.1"/>
    <property type="molecule type" value="Genomic_DNA"/>
</dbReference>
<organism evidence="3">
    <name type="scientific">Gongylonema pulchrum</name>
    <dbReference type="NCBI Taxonomy" id="637853"/>
    <lineage>
        <taxon>Eukaryota</taxon>
        <taxon>Metazoa</taxon>
        <taxon>Ecdysozoa</taxon>
        <taxon>Nematoda</taxon>
        <taxon>Chromadorea</taxon>
        <taxon>Rhabditida</taxon>
        <taxon>Spirurina</taxon>
        <taxon>Spiruromorpha</taxon>
        <taxon>Spiruroidea</taxon>
        <taxon>Gongylonematidae</taxon>
        <taxon>Gongylonema</taxon>
    </lineage>
</organism>
<dbReference type="WBParaSite" id="GPUH_0001321101-mRNA-1">
    <property type="protein sequence ID" value="GPUH_0001321101-mRNA-1"/>
    <property type="gene ID" value="GPUH_0001321101"/>
</dbReference>
<evidence type="ECO:0000313" key="3">
    <source>
        <dbReference type="WBParaSite" id="GPUH_0001321101-mRNA-1"/>
    </source>
</evidence>
<accession>A0A183DWV5</accession>
<evidence type="ECO:0000313" key="2">
    <source>
        <dbReference type="Proteomes" id="UP000271098"/>
    </source>
</evidence>
<evidence type="ECO:0000313" key="1">
    <source>
        <dbReference type="EMBL" id="VDN21825.1"/>
    </source>
</evidence>
<keyword evidence="2" id="KW-1185">Reference proteome</keyword>
<dbReference type="Proteomes" id="UP000271098">
    <property type="component" value="Unassembled WGS sequence"/>
</dbReference>
<name>A0A183DWV5_9BILA</name>
<reference evidence="3" key="1">
    <citation type="submission" date="2016-06" db="UniProtKB">
        <authorList>
            <consortium name="WormBaseParasite"/>
        </authorList>
    </citation>
    <scope>IDENTIFICATION</scope>
</reference>